<reference evidence="2" key="1">
    <citation type="journal article" date="2011" name="Genome Biol.">
        <title>Comparative genomics of the social amoebae Dictyostelium discoideum and Dictyostelium purpureum.</title>
        <authorList>
            <consortium name="US DOE Joint Genome Institute (JGI-PGF)"/>
            <person name="Sucgang R."/>
            <person name="Kuo A."/>
            <person name="Tian X."/>
            <person name="Salerno W."/>
            <person name="Parikh A."/>
            <person name="Feasley C.L."/>
            <person name="Dalin E."/>
            <person name="Tu H."/>
            <person name="Huang E."/>
            <person name="Barry K."/>
            <person name="Lindquist E."/>
            <person name="Shapiro H."/>
            <person name="Bruce D."/>
            <person name="Schmutz J."/>
            <person name="Salamov A."/>
            <person name="Fey P."/>
            <person name="Gaudet P."/>
            <person name="Anjard C."/>
            <person name="Babu M.M."/>
            <person name="Basu S."/>
            <person name="Bushmanova Y."/>
            <person name="van der Wel H."/>
            <person name="Katoh-Kurasawa M."/>
            <person name="Dinh C."/>
            <person name="Coutinho P.M."/>
            <person name="Saito T."/>
            <person name="Elias M."/>
            <person name="Schaap P."/>
            <person name="Kay R.R."/>
            <person name="Henrissat B."/>
            <person name="Eichinger L."/>
            <person name="Rivero F."/>
            <person name="Putnam N.H."/>
            <person name="West C.M."/>
            <person name="Loomis W.F."/>
            <person name="Chisholm R.L."/>
            <person name="Shaulsky G."/>
            <person name="Strassmann J.E."/>
            <person name="Queller D.C."/>
            <person name="Kuspa A."/>
            <person name="Grigoriev I.V."/>
        </authorList>
    </citation>
    <scope>NUCLEOTIDE SEQUENCE [LARGE SCALE GENOMIC DNA]</scope>
    <source>
        <strain evidence="2">QSDP1</strain>
    </source>
</reference>
<dbReference type="FunCoup" id="F0ZJL7">
    <property type="interactions" value="743"/>
</dbReference>
<evidence type="ECO:0000313" key="1">
    <source>
        <dbReference type="EMBL" id="EGC35869.1"/>
    </source>
</evidence>
<dbReference type="OMA" id="ESTEFCA"/>
<dbReference type="VEuPathDB" id="AmoebaDB:DICPUDRAFT_78457"/>
<dbReference type="InterPro" id="IPR015797">
    <property type="entry name" value="NUDIX_hydrolase-like_dom_sf"/>
</dbReference>
<dbReference type="OrthoDB" id="514993at2759"/>
<proteinExistence type="predicted"/>
<dbReference type="SUPFAM" id="SSF55811">
    <property type="entry name" value="Nudix"/>
    <property type="match status" value="1"/>
</dbReference>
<dbReference type="eggNOG" id="ENOG502T0WV">
    <property type="taxonomic scope" value="Eukaryota"/>
</dbReference>
<evidence type="ECO:0008006" key="3">
    <source>
        <dbReference type="Google" id="ProtNLM"/>
    </source>
</evidence>
<protein>
    <recommendedName>
        <fullName evidence="3">Nudix hydrolase domain-containing protein</fullName>
    </recommendedName>
</protein>
<dbReference type="EMBL" id="GL871044">
    <property type="protein sequence ID" value="EGC35869.1"/>
    <property type="molecule type" value="Genomic_DNA"/>
</dbReference>
<evidence type="ECO:0000313" key="2">
    <source>
        <dbReference type="Proteomes" id="UP000001064"/>
    </source>
</evidence>
<dbReference type="Proteomes" id="UP000001064">
    <property type="component" value="Unassembled WGS sequence"/>
</dbReference>
<sequence length="223" mass="25967">MSILYRNSPFGAAGILPYTVHNGKIYVLLGNERRGFSDFGGYKDGPTESTEFCAAREFSEETLGLFINDSKDRGCIAGVEKSTLLFNSILTNKDLYNVGLITKIENYFNRYAMYICPINRYILDNDFRSVYLLNKEKPIKERIENTEKNHIWWFELEKLLELSLDESLKEIKRGQHIYALFGSFLKTIREPKFIEFFTVLKSSYDTNLLKSMIDDVWNKNTLL</sequence>
<dbReference type="AlphaFoldDB" id="F0ZJL7"/>
<dbReference type="KEGG" id="dpp:DICPUDRAFT_78457"/>
<keyword evidence="2" id="KW-1185">Reference proteome</keyword>
<dbReference type="GeneID" id="10500637"/>
<dbReference type="InParanoid" id="F0ZJL7"/>
<dbReference type="RefSeq" id="XP_003287600.1">
    <property type="nucleotide sequence ID" value="XM_003287552.1"/>
</dbReference>
<name>F0ZJL7_DICPU</name>
<organism evidence="1 2">
    <name type="scientific">Dictyostelium purpureum</name>
    <name type="common">Slime mold</name>
    <dbReference type="NCBI Taxonomy" id="5786"/>
    <lineage>
        <taxon>Eukaryota</taxon>
        <taxon>Amoebozoa</taxon>
        <taxon>Evosea</taxon>
        <taxon>Eumycetozoa</taxon>
        <taxon>Dictyostelia</taxon>
        <taxon>Dictyosteliales</taxon>
        <taxon>Dictyosteliaceae</taxon>
        <taxon>Dictyostelium</taxon>
    </lineage>
</organism>
<gene>
    <name evidence="1" type="ORF">DICPUDRAFT_78457</name>
</gene>
<accession>F0ZJL7</accession>